<dbReference type="OrthoDB" id="9801330at2"/>
<protein>
    <recommendedName>
        <fullName evidence="4 5">Large ribosomal subunit protein uL13</fullName>
    </recommendedName>
</protein>
<dbReference type="InterPro" id="IPR005823">
    <property type="entry name" value="Ribosomal_uL13_bac-type"/>
</dbReference>
<organism evidence="8 9">
    <name type="scientific">Oceanithermus desulfurans NBRC 100063</name>
    <dbReference type="NCBI Taxonomy" id="1227550"/>
    <lineage>
        <taxon>Bacteria</taxon>
        <taxon>Thermotogati</taxon>
        <taxon>Deinococcota</taxon>
        <taxon>Deinococci</taxon>
        <taxon>Thermales</taxon>
        <taxon>Thermaceae</taxon>
        <taxon>Oceanithermus</taxon>
    </lineage>
</organism>
<dbReference type="HAMAP" id="MF_01366">
    <property type="entry name" value="Ribosomal_uL13"/>
    <property type="match status" value="1"/>
</dbReference>
<dbReference type="GO" id="GO:0017148">
    <property type="term" value="P:negative regulation of translation"/>
    <property type="evidence" value="ECO:0007669"/>
    <property type="project" value="TreeGrafter"/>
</dbReference>
<dbReference type="RefSeq" id="WP_147146506.1">
    <property type="nucleotide sequence ID" value="NZ_BJXN01000005.1"/>
</dbReference>
<comment type="similarity">
    <text evidence="1 5 6">Belongs to the universal ribosomal protein uL13 family.</text>
</comment>
<comment type="caution">
    <text evidence="8">The sequence shown here is derived from an EMBL/GenBank/DDBJ whole genome shotgun (WGS) entry which is preliminary data.</text>
</comment>
<evidence type="ECO:0000313" key="8">
    <source>
        <dbReference type="EMBL" id="GEM89574.1"/>
    </source>
</evidence>
<dbReference type="InterPro" id="IPR023563">
    <property type="entry name" value="Ribosomal_uL13_CS"/>
</dbReference>
<gene>
    <name evidence="5 7 8" type="primary">rplM</name>
    <name evidence="8" type="ORF">ODE01S_10080</name>
</gene>
<dbReference type="NCBIfam" id="TIGR01066">
    <property type="entry name" value="rplM_bact"/>
    <property type="match status" value="1"/>
</dbReference>
<comment type="function">
    <text evidence="5 7">This protein is one of the early assembly proteins of the 50S ribosomal subunit, although it is not seen to bind rRNA by itself. It is important during the early stages of 50S assembly.</text>
</comment>
<dbReference type="CDD" id="cd00392">
    <property type="entry name" value="Ribosomal_L13"/>
    <property type="match status" value="1"/>
</dbReference>
<comment type="subunit">
    <text evidence="5">Part of the 50S ribosomal subunit.</text>
</comment>
<evidence type="ECO:0000313" key="9">
    <source>
        <dbReference type="Proteomes" id="UP000321827"/>
    </source>
</evidence>
<evidence type="ECO:0000256" key="6">
    <source>
        <dbReference type="RuleBase" id="RU003877"/>
    </source>
</evidence>
<accession>A0A511RIV3</accession>
<dbReference type="Pfam" id="PF00572">
    <property type="entry name" value="Ribosomal_L13"/>
    <property type="match status" value="1"/>
</dbReference>
<sequence>MHKTYVPKEIEPKWVLVDAQGKTLGRLASEIAKILRGKHRPEYTPNMLSGDFVVVINAEKVHLTGNKLQQKTYTRYSGYPSGLKRIPVAEMLKRHPERVLQHAVKGMLPKGPLGRRMLKRLKVYAGAQHPHAAQKPEPIELEVK</sequence>
<keyword evidence="2 5" id="KW-0689">Ribosomal protein</keyword>
<dbReference type="InterPro" id="IPR005822">
    <property type="entry name" value="Ribosomal_uL13"/>
</dbReference>
<name>A0A511RIV3_9DEIN</name>
<dbReference type="PIRSF" id="PIRSF002181">
    <property type="entry name" value="Ribosomal_L13"/>
    <property type="match status" value="1"/>
</dbReference>
<evidence type="ECO:0000256" key="5">
    <source>
        <dbReference type="HAMAP-Rule" id="MF_01366"/>
    </source>
</evidence>
<dbReference type="SUPFAM" id="SSF52161">
    <property type="entry name" value="Ribosomal protein L13"/>
    <property type="match status" value="1"/>
</dbReference>
<dbReference type="PROSITE" id="PS00783">
    <property type="entry name" value="RIBOSOMAL_L13"/>
    <property type="match status" value="1"/>
</dbReference>
<dbReference type="EMBL" id="BJXN01000005">
    <property type="protein sequence ID" value="GEM89574.1"/>
    <property type="molecule type" value="Genomic_DNA"/>
</dbReference>
<dbReference type="PANTHER" id="PTHR11545">
    <property type="entry name" value="RIBOSOMAL PROTEIN L13"/>
    <property type="match status" value="1"/>
</dbReference>
<dbReference type="PANTHER" id="PTHR11545:SF2">
    <property type="entry name" value="LARGE RIBOSOMAL SUBUNIT PROTEIN UL13M"/>
    <property type="match status" value="1"/>
</dbReference>
<dbReference type="Proteomes" id="UP000321827">
    <property type="component" value="Unassembled WGS sequence"/>
</dbReference>
<dbReference type="FunFam" id="3.90.1180.10:FF:000001">
    <property type="entry name" value="50S ribosomal protein L13"/>
    <property type="match status" value="1"/>
</dbReference>
<reference evidence="8 9" key="1">
    <citation type="submission" date="2019-07" db="EMBL/GenBank/DDBJ databases">
        <title>Whole genome shotgun sequence of Oceanithermus desulfurans NBRC 100063.</title>
        <authorList>
            <person name="Hosoyama A."/>
            <person name="Uohara A."/>
            <person name="Ohji S."/>
            <person name="Ichikawa N."/>
        </authorList>
    </citation>
    <scope>NUCLEOTIDE SEQUENCE [LARGE SCALE GENOMIC DNA]</scope>
    <source>
        <strain evidence="8 9">NBRC 100063</strain>
    </source>
</reference>
<proteinExistence type="inferred from homology"/>
<dbReference type="AlphaFoldDB" id="A0A511RIV3"/>
<evidence type="ECO:0000256" key="1">
    <source>
        <dbReference type="ARBA" id="ARBA00006227"/>
    </source>
</evidence>
<dbReference type="GO" id="GO:0003729">
    <property type="term" value="F:mRNA binding"/>
    <property type="evidence" value="ECO:0007669"/>
    <property type="project" value="TreeGrafter"/>
</dbReference>
<dbReference type="GO" id="GO:0003735">
    <property type="term" value="F:structural constituent of ribosome"/>
    <property type="evidence" value="ECO:0007669"/>
    <property type="project" value="InterPro"/>
</dbReference>
<evidence type="ECO:0000256" key="4">
    <source>
        <dbReference type="ARBA" id="ARBA00035201"/>
    </source>
</evidence>
<dbReference type="GO" id="GO:0022625">
    <property type="term" value="C:cytosolic large ribosomal subunit"/>
    <property type="evidence" value="ECO:0007669"/>
    <property type="project" value="TreeGrafter"/>
</dbReference>
<dbReference type="InterPro" id="IPR036899">
    <property type="entry name" value="Ribosomal_uL13_sf"/>
</dbReference>
<evidence type="ECO:0000256" key="3">
    <source>
        <dbReference type="ARBA" id="ARBA00023274"/>
    </source>
</evidence>
<keyword evidence="3 5" id="KW-0687">Ribonucleoprotein</keyword>
<dbReference type="GO" id="GO:0006412">
    <property type="term" value="P:translation"/>
    <property type="evidence" value="ECO:0007669"/>
    <property type="project" value="UniProtKB-UniRule"/>
</dbReference>
<dbReference type="Gene3D" id="3.90.1180.10">
    <property type="entry name" value="Ribosomal protein L13"/>
    <property type="match status" value="1"/>
</dbReference>
<evidence type="ECO:0000256" key="2">
    <source>
        <dbReference type="ARBA" id="ARBA00022980"/>
    </source>
</evidence>
<evidence type="ECO:0000256" key="7">
    <source>
        <dbReference type="RuleBase" id="RU003878"/>
    </source>
</evidence>